<dbReference type="EMBL" id="BMHA01000003">
    <property type="protein sequence ID" value="GGI04887.1"/>
    <property type="molecule type" value="Genomic_DNA"/>
</dbReference>
<protein>
    <recommendedName>
        <fullName evidence="12 13">Multifunctional fusion protein</fullName>
    </recommendedName>
    <domain>
        <recommendedName>
            <fullName evidence="13">Cytidylate kinase</fullName>
            <shortName evidence="13">CK</shortName>
            <ecNumber evidence="13">2.7.4.25</ecNumber>
        </recommendedName>
        <alternativeName>
            <fullName evidence="13">Cytidine monophosphate kinase</fullName>
            <shortName evidence="13">CMP kinase</shortName>
        </alternativeName>
    </domain>
    <domain>
        <recommendedName>
            <fullName evidence="12">GTPase Der</fullName>
        </recommendedName>
        <alternativeName>
            <fullName evidence="12">GTP-binding protein EngA</fullName>
        </alternativeName>
    </domain>
</protein>
<evidence type="ECO:0000313" key="17">
    <source>
        <dbReference type="Proteomes" id="UP000650511"/>
    </source>
</evidence>
<dbReference type="SUPFAM" id="SSF52540">
    <property type="entry name" value="P-loop containing nucleoside triphosphate hydrolases"/>
    <property type="match status" value="3"/>
</dbReference>
<accession>A0A8J3A6Q0</accession>
<keyword evidence="17" id="KW-1185">Reference proteome</keyword>
<keyword evidence="13" id="KW-0963">Cytoplasm</keyword>
<dbReference type="GO" id="GO:0042254">
    <property type="term" value="P:ribosome biogenesis"/>
    <property type="evidence" value="ECO:0007669"/>
    <property type="project" value="UniProtKB-KW"/>
</dbReference>
<name>A0A8J3A6Q0_9ACTN</name>
<comment type="subunit">
    <text evidence="12">Associates with the 50S ribosomal subunit.</text>
</comment>
<dbReference type="GO" id="GO:0005737">
    <property type="term" value="C:cytoplasm"/>
    <property type="evidence" value="ECO:0007669"/>
    <property type="project" value="UniProtKB-SubCell"/>
</dbReference>
<dbReference type="FunFam" id="3.40.50.300:FF:000040">
    <property type="entry name" value="GTPase Der"/>
    <property type="match status" value="1"/>
</dbReference>
<dbReference type="HAMAP" id="MF_00238">
    <property type="entry name" value="Cytidyl_kinase_type1"/>
    <property type="match status" value="1"/>
</dbReference>
<evidence type="ECO:0000256" key="1">
    <source>
        <dbReference type="ARBA" id="ARBA00008279"/>
    </source>
</evidence>
<feature type="binding site" evidence="12">
    <location>
        <begin position="444"/>
        <end position="451"/>
    </location>
    <ligand>
        <name>GTP</name>
        <dbReference type="ChEBI" id="CHEBI:37565"/>
        <label>2</label>
    </ligand>
</feature>
<dbReference type="FunFam" id="3.40.50.300:FF:000057">
    <property type="entry name" value="GTPase Der"/>
    <property type="match status" value="1"/>
</dbReference>
<feature type="binding site" evidence="12">
    <location>
        <begin position="556"/>
        <end position="559"/>
    </location>
    <ligand>
        <name>GTP</name>
        <dbReference type="ChEBI" id="CHEBI:37565"/>
        <label>2</label>
    </ligand>
</feature>
<evidence type="ECO:0000256" key="3">
    <source>
        <dbReference type="ARBA" id="ARBA00022517"/>
    </source>
</evidence>
<dbReference type="Gene3D" id="3.40.50.300">
    <property type="entry name" value="P-loop containing nucleotide triphosphate hydrolases"/>
    <property type="match status" value="3"/>
</dbReference>
<dbReference type="InterPro" id="IPR016484">
    <property type="entry name" value="GTPase_Der"/>
</dbReference>
<keyword evidence="8 13" id="KW-0067">ATP-binding</keyword>
<dbReference type="CDD" id="cd01894">
    <property type="entry name" value="EngA1"/>
    <property type="match status" value="1"/>
</dbReference>
<feature type="domain" description="EngA-type G" evidence="15">
    <location>
        <begin position="265"/>
        <end position="428"/>
    </location>
</feature>
<dbReference type="GO" id="GO:0005524">
    <property type="term" value="F:ATP binding"/>
    <property type="evidence" value="ECO:0007669"/>
    <property type="project" value="UniProtKB-UniRule"/>
</dbReference>
<evidence type="ECO:0000256" key="8">
    <source>
        <dbReference type="ARBA" id="ARBA00022840"/>
    </source>
</evidence>
<comment type="catalytic activity">
    <reaction evidence="10 13">
        <text>dCMP + ATP = dCDP + ADP</text>
        <dbReference type="Rhea" id="RHEA:25094"/>
        <dbReference type="ChEBI" id="CHEBI:30616"/>
        <dbReference type="ChEBI" id="CHEBI:57566"/>
        <dbReference type="ChEBI" id="CHEBI:58593"/>
        <dbReference type="ChEBI" id="CHEBI:456216"/>
        <dbReference type="EC" id="2.7.4.25"/>
    </reaction>
</comment>
<evidence type="ECO:0000256" key="5">
    <source>
        <dbReference type="ARBA" id="ARBA00022737"/>
    </source>
</evidence>
<dbReference type="EC" id="2.7.4.25" evidence="13"/>
<keyword evidence="7 13" id="KW-0418">Kinase</keyword>
<dbReference type="InterPro" id="IPR031166">
    <property type="entry name" value="G_ENGA"/>
</dbReference>
<proteinExistence type="inferred from homology"/>
<dbReference type="Pfam" id="PF01926">
    <property type="entry name" value="MMR_HSR1"/>
    <property type="match status" value="2"/>
</dbReference>
<comment type="similarity">
    <text evidence="2 13">Belongs to the cytidylate kinase family. Type 1 subfamily.</text>
</comment>
<comment type="subcellular location">
    <subcellularLocation>
        <location evidence="13">Cytoplasm</location>
    </subcellularLocation>
</comment>
<evidence type="ECO:0000256" key="6">
    <source>
        <dbReference type="ARBA" id="ARBA00022741"/>
    </source>
</evidence>
<evidence type="ECO:0000256" key="10">
    <source>
        <dbReference type="ARBA" id="ARBA00047615"/>
    </source>
</evidence>
<dbReference type="InterPro" id="IPR027417">
    <property type="entry name" value="P-loop_NTPase"/>
</dbReference>
<dbReference type="InterPro" id="IPR003136">
    <property type="entry name" value="Cytidylate_kin"/>
</dbReference>
<organism evidence="16 17">
    <name type="scientific">Egicoccus halophilus</name>
    <dbReference type="NCBI Taxonomy" id="1670830"/>
    <lineage>
        <taxon>Bacteria</taxon>
        <taxon>Bacillati</taxon>
        <taxon>Actinomycetota</taxon>
        <taxon>Nitriliruptoria</taxon>
        <taxon>Egicoccales</taxon>
        <taxon>Egicoccaceae</taxon>
        <taxon>Egicoccus</taxon>
    </lineage>
</organism>
<feature type="binding site" evidence="12">
    <location>
        <begin position="318"/>
        <end position="322"/>
    </location>
    <ligand>
        <name>GTP</name>
        <dbReference type="ChEBI" id="CHEBI:37565"/>
        <label>1</label>
    </ligand>
</feature>
<evidence type="ECO:0000256" key="9">
    <source>
        <dbReference type="ARBA" id="ARBA00023134"/>
    </source>
</evidence>
<dbReference type="GO" id="GO:0005525">
    <property type="term" value="F:GTP binding"/>
    <property type="evidence" value="ECO:0007669"/>
    <property type="project" value="UniProtKB-UniRule"/>
</dbReference>
<dbReference type="CDD" id="cd01895">
    <property type="entry name" value="EngA2"/>
    <property type="match status" value="1"/>
</dbReference>
<dbReference type="InterPro" id="IPR015946">
    <property type="entry name" value="KH_dom-like_a/b"/>
</dbReference>
<feature type="binding site" evidence="12">
    <location>
        <begin position="491"/>
        <end position="495"/>
    </location>
    <ligand>
        <name>GTP</name>
        <dbReference type="ChEBI" id="CHEBI:37565"/>
        <label>2</label>
    </ligand>
</feature>
<evidence type="ECO:0000256" key="14">
    <source>
        <dbReference type="PROSITE-ProRule" id="PRU01049"/>
    </source>
</evidence>
<evidence type="ECO:0000259" key="15">
    <source>
        <dbReference type="PROSITE" id="PS51712"/>
    </source>
</evidence>
<dbReference type="InterPro" id="IPR011994">
    <property type="entry name" value="Cytidylate_kinase_dom"/>
</dbReference>
<dbReference type="NCBIfam" id="TIGR03594">
    <property type="entry name" value="GTPase_EngA"/>
    <property type="match status" value="1"/>
</dbReference>
<comment type="caution">
    <text evidence="16">The sequence shown here is derived from an EMBL/GenBank/DDBJ whole genome shotgun (WGS) entry which is preliminary data.</text>
</comment>
<feature type="domain" description="EngA-type G" evidence="15">
    <location>
        <begin position="438"/>
        <end position="611"/>
    </location>
</feature>
<reference evidence="16" key="2">
    <citation type="submission" date="2020-09" db="EMBL/GenBank/DDBJ databases">
        <authorList>
            <person name="Sun Q."/>
            <person name="Zhou Y."/>
        </authorList>
    </citation>
    <scope>NUCLEOTIDE SEQUENCE</scope>
    <source>
        <strain evidence="16">CGMCC 1.14988</strain>
    </source>
</reference>
<evidence type="ECO:0000256" key="2">
    <source>
        <dbReference type="ARBA" id="ARBA00009427"/>
    </source>
</evidence>
<dbReference type="NCBIfam" id="TIGR00017">
    <property type="entry name" value="cmk"/>
    <property type="match status" value="1"/>
</dbReference>
<dbReference type="CDD" id="cd02020">
    <property type="entry name" value="CMPK"/>
    <property type="match status" value="1"/>
</dbReference>
<dbReference type="GO" id="GO:0036431">
    <property type="term" value="F:dCMP kinase activity"/>
    <property type="evidence" value="ECO:0007669"/>
    <property type="project" value="InterPro"/>
</dbReference>
<dbReference type="NCBIfam" id="TIGR00231">
    <property type="entry name" value="small_GTP"/>
    <property type="match status" value="2"/>
</dbReference>
<evidence type="ECO:0000256" key="7">
    <source>
        <dbReference type="ARBA" id="ARBA00022777"/>
    </source>
</evidence>
<dbReference type="SMART" id="SM00382">
    <property type="entry name" value="AAA"/>
    <property type="match status" value="3"/>
</dbReference>
<dbReference type="Proteomes" id="UP000650511">
    <property type="component" value="Unassembled WGS sequence"/>
</dbReference>
<dbReference type="InterPro" id="IPR006073">
    <property type="entry name" value="GTP-bd"/>
</dbReference>
<dbReference type="PROSITE" id="PS51712">
    <property type="entry name" value="G_ENGA"/>
    <property type="match status" value="2"/>
</dbReference>
<dbReference type="Pfam" id="PF02224">
    <property type="entry name" value="Cytidylate_kin"/>
    <property type="match status" value="1"/>
</dbReference>
<gene>
    <name evidence="12 16" type="primary">der</name>
    <name evidence="13" type="synonym">cmk</name>
    <name evidence="16" type="ORF">GCM10011354_11340</name>
</gene>
<dbReference type="PANTHER" id="PTHR43834:SF6">
    <property type="entry name" value="GTPASE DER"/>
    <property type="match status" value="1"/>
</dbReference>
<comment type="catalytic activity">
    <reaction evidence="11 13">
        <text>CMP + ATP = CDP + ADP</text>
        <dbReference type="Rhea" id="RHEA:11600"/>
        <dbReference type="ChEBI" id="CHEBI:30616"/>
        <dbReference type="ChEBI" id="CHEBI:58069"/>
        <dbReference type="ChEBI" id="CHEBI:60377"/>
        <dbReference type="ChEBI" id="CHEBI:456216"/>
        <dbReference type="EC" id="2.7.4.25"/>
    </reaction>
</comment>
<feature type="binding site" evidence="13">
    <location>
        <begin position="46"/>
        <end position="54"/>
    </location>
    <ligand>
        <name>ATP</name>
        <dbReference type="ChEBI" id="CHEBI:30616"/>
    </ligand>
</feature>
<evidence type="ECO:0000256" key="4">
    <source>
        <dbReference type="ARBA" id="ARBA00022679"/>
    </source>
</evidence>
<feature type="binding site" evidence="12">
    <location>
        <begin position="271"/>
        <end position="278"/>
    </location>
    <ligand>
        <name>GTP</name>
        <dbReference type="ChEBI" id="CHEBI:37565"/>
        <label>1</label>
    </ligand>
</feature>
<dbReference type="Gene3D" id="3.30.300.20">
    <property type="match status" value="1"/>
</dbReference>
<keyword evidence="3 12" id="KW-0690">Ribosome biogenesis</keyword>
<comment type="similarity">
    <text evidence="1 12 14">Belongs to the TRAFAC class TrmE-Era-EngA-EngB-Septin-like GTPase superfamily. EngA (Der) GTPase family.</text>
</comment>
<evidence type="ECO:0000256" key="13">
    <source>
        <dbReference type="HAMAP-Rule" id="MF_00238"/>
    </source>
</evidence>
<comment type="function">
    <text evidence="12">GTPase that plays an essential role in the late steps of ribosome biogenesis.</text>
</comment>
<feature type="binding site" evidence="12">
    <location>
        <begin position="380"/>
        <end position="383"/>
    </location>
    <ligand>
        <name>GTP</name>
        <dbReference type="ChEBI" id="CHEBI:37565"/>
        <label>1</label>
    </ligand>
</feature>
<dbReference type="HAMAP" id="MF_00195">
    <property type="entry name" value="GTPase_Der"/>
    <property type="match status" value="1"/>
</dbReference>
<keyword evidence="5" id="KW-0677">Repeat</keyword>
<keyword evidence="4 13" id="KW-0808">Transferase</keyword>
<dbReference type="PANTHER" id="PTHR43834">
    <property type="entry name" value="GTPASE DER"/>
    <property type="match status" value="1"/>
</dbReference>
<dbReference type="Pfam" id="PF14714">
    <property type="entry name" value="KH_dom-like"/>
    <property type="match status" value="1"/>
</dbReference>
<dbReference type="InterPro" id="IPR005225">
    <property type="entry name" value="Small_GTP-bd"/>
</dbReference>
<reference evidence="16" key="1">
    <citation type="journal article" date="2014" name="Int. J. Syst. Evol. Microbiol.">
        <title>Complete genome sequence of Corynebacterium casei LMG S-19264T (=DSM 44701T), isolated from a smear-ripened cheese.</title>
        <authorList>
            <consortium name="US DOE Joint Genome Institute (JGI-PGF)"/>
            <person name="Walter F."/>
            <person name="Albersmeier A."/>
            <person name="Kalinowski J."/>
            <person name="Ruckert C."/>
        </authorList>
    </citation>
    <scope>NUCLEOTIDE SEQUENCE</scope>
    <source>
        <strain evidence="16">CGMCC 1.14988</strain>
    </source>
</reference>
<keyword evidence="9 12" id="KW-0342">GTP-binding</keyword>
<dbReference type="InterPro" id="IPR032859">
    <property type="entry name" value="KH_dom-like"/>
</dbReference>
<dbReference type="GO" id="GO:0043022">
    <property type="term" value="F:ribosome binding"/>
    <property type="evidence" value="ECO:0007669"/>
    <property type="project" value="TreeGrafter"/>
</dbReference>
<keyword evidence="6 12" id="KW-0547">Nucleotide-binding</keyword>
<sequence length="699" mass="76007">MRGSCVRVLYQETSAVPDVPDDVVPPTASTADAPAVVGAVVVAIDGPAGSGKSSVARRVAERLGLPHVDTGALYRAATLAVLRAGADPTDEADCAAVVADTVLERHAGRTLLDGEDVEDEIRGPDVTASVSAVSAHAAVRDALLAAQRGAVAEEGGVVEGRDIGSVVLPDADVKVFLTASVRERARRRAAQLGRDDLEDLEREIVARDTADGGREVAPMQVAEDAWVLDSSELDLDAVVASVVERVVEQVAARPRDPLRARRALPRVAVVGRPNVGKSTLVNRILGARVAIVEEKPGVTRDRTEHPAEWLGRHFLVVDTGGWEHQAEGMAARIVDQAEAAVAAADLVVFVVDATVGALEDDERYARLLRRSRVPVLLVANKVDNDRQEALVHELYGLGLGAAHPVSARHGRGVGDLLDEVLAALPTAADQAPAVSTVPRVAIVGKPNVGKSSLFNRLLGEERSIVDSVAHTTRDAVDTMAEIDGEPWVFVDTAGMRRRYRHGEETELYSVDRTRAAIESADLVLFLLDASEPLGEQDQRLAALLREAGRGVVLVCNKWDLVDEDRRLDLEKELDRLLSFAAWAPRVNISAASGRGLRRLLPQLRTVWDNYRRRVPTREVNRLVEEAVARHPLPRQGQKNLKIRYATQAEVAPPRFLLFANGRLPASYRRYLERELRERHDFTGVPLTIEDRPPSPRQRR</sequence>
<dbReference type="AlphaFoldDB" id="A0A8J3A6Q0"/>
<evidence type="ECO:0000256" key="12">
    <source>
        <dbReference type="HAMAP-Rule" id="MF_00195"/>
    </source>
</evidence>
<evidence type="ECO:0000256" key="11">
    <source>
        <dbReference type="ARBA" id="ARBA00048478"/>
    </source>
</evidence>
<dbReference type="GO" id="GO:0006220">
    <property type="term" value="P:pyrimidine nucleotide metabolic process"/>
    <property type="evidence" value="ECO:0007669"/>
    <property type="project" value="UniProtKB-UniRule"/>
</dbReference>
<dbReference type="InterPro" id="IPR003593">
    <property type="entry name" value="AAA+_ATPase"/>
</dbReference>
<evidence type="ECO:0000313" key="16">
    <source>
        <dbReference type="EMBL" id="GGI04887.1"/>
    </source>
</evidence>
<dbReference type="PRINTS" id="PR00326">
    <property type="entry name" value="GTP1OBG"/>
</dbReference>